<dbReference type="GeneID" id="43666951"/>
<dbReference type="Proteomes" id="UP000325579">
    <property type="component" value="Unassembled WGS sequence"/>
</dbReference>
<feature type="signal peptide" evidence="1">
    <location>
        <begin position="1"/>
        <end position="19"/>
    </location>
</feature>
<protein>
    <recommendedName>
        <fullName evidence="4">Secreted protein</fullName>
    </recommendedName>
</protein>
<gene>
    <name evidence="2" type="ORF">BDV37DRAFT_251148</name>
</gene>
<keyword evidence="1" id="KW-0732">Signal</keyword>
<evidence type="ECO:0000313" key="3">
    <source>
        <dbReference type="Proteomes" id="UP000325579"/>
    </source>
</evidence>
<dbReference type="RefSeq" id="XP_031940411.1">
    <property type="nucleotide sequence ID" value="XM_032082260.1"/>
</dbReference>
<organism evidence="2 3">
    <name type="scientific">Aspergillus pseudonomiae</name>
    <dbReference type="NCBI Taxonomy" id="1506151"/>
    <lineage>
        <taxon>Eukaryota</taxon>
        <taxon>Fungi</taxon>
        <taxon>Dikarya</taxon>
        <taxon>Ascomycota</taxon>
        <taxon>Pezizomycotina</taxon>
        <taxon>Eurotiomycetes</taxon>
        <taxon>Eurotiomycetidae</taxon>
        <taxon>Eurotiales</taxon>
        <taxon>Aspergillaceae</taxon>
        <taxon>Aspergillus</taxon>
        <taxon>Aspergillus subgen. Circumdati</taxon>
    </lineage>
</organism>
<dbReference type="EMBL" id="ML736780">
    <property type="protein sequence ID" value="KAE8403092.1"/>
    <property type="molecule type" value="Genomic_DNA"/>
</dbReference>
<sequence length="96" mass="11052">MLLFLVFLFYFLLLSSFLASPLHLQAANQVPNLLPQFLPGVYQNRQLSKLPDSLIYLDFWCNTLEISAVRNSIYHNIKSSSHRAQVLLFPTALAIW</sequence>
<name>A0A5N7D9E7_9EURO</name>
<feature type="chain" id="PRO_5025040746" description="Secreted protein" evidence="1">
    <location>
        <begin position="20"/>
        <end position="96"/>
    </location>
</feature>
<evidence type="ECO:0000313" key="2">
    <source>
        <dbReference type="EMBL" id="KAE8403092.1"/>
    </source>
</evidence>
<reference evidence="2 3" key="1">
    <citation type="submission" date="2019-04" db="EMBL/GenBank/DDBJ databases">
        <authorList>
            <consortium name="DOE Joint Genome Institute"/>
            <person name="Mondo S."/>
            <person name="Kjaerbolling I."/>
            <person name="Vesth T."/>
            <person name="Frisvad J.C."/>
            <person name="Nybo J.L."/>
            <person name="Theobald S."/>
            <person name="Kildgaard S."/>
            <person name="Isbrandt T."/>
            <person name="Kuo A."/>
            <person name="Sato A."/>
            <person name="Lyhne E.K."/>
            <person name="Kogle M.E."/>
            <person name="Wiebenga A."/>
            <person name="Kun R.S."/>
            <person name="Lubbers R.J."/>
            <person name="Makela M.R."/>
            <person name="Barry K."/>
            <person name="Chovatia M."/>
            <person name="Clum A."/>
            <person name="Daum C."/>
            <person name="Haridas S."/>
            <person name="He G."/>
            <person name="LaButti K."/>
            <person name="Lipzen A."/>
            <person name="Riley R."/>
            <person name="Salamov A."/>
            <person name="Simmons B.A."/>
            <person name="Magnuson J.K."/>
            <person name="Henrissat B."/>
            <person name="Mortensen U.H."/>
            <person name="Larsen T.O."/>
            <person name="Devries R.P."/>
            <person name="Grigoriev I.V."/>
            <person name="Machida M."/>
            <person name="Baker S.E."/>
            <person name="Andersen M.R."/>
            <person name="Cantor M.N."/>
            <person name="Hua S.X."/>
        </authorList>
    </citation>
    <scope>NUCLEOTIDE SEQUENCE [LARGE SCALE GENOMIC DNA]</scope>
    <source>
        <strain evidence="2 3">CBS 119388</strain>
    </source>
</reference>
<dbReference type="AlphaFoldDB" id="A0A5N7D9E7"/>
<accession>A0A5N7D9E7</accession>
<keyword evidence="3" id="KW-1185">Reference proteome</keyword>
<evidence type="ECO:0008006" key="4">
    <source>
        <dbReference type="Google" id="ProtNLM"/>
    </source>
</evidence>
<evidence type="ECO:0000256" key="1">
    <source>
        <dbReference type="SAM" id="SignalP"/>
    </source>
</evidence>
<proteinExistence type="predicted"/>